<protein>
    <submittedName>
        <fullName evidence="1">Uncharacterized protein</fullName>
    </submittedName>
</protein>
<comment type="caution">
    <text evidence="1">The sequence shown here is derived from an EMBL/GenBank/DDBJ whole genome shotgun (WGS) entry which is preliminary data.</text>
</comment>
<proteinExistence type="predicted"/>
<organism evidence="1 2">
    <name type="scientific">Populus alba x Populus x berolinensis</name>
    <dbReference type="NCBI Taxonomy" id="444605"/>
    <lineage>
        <taxon>Eukaryota</taxon>
        <taxon>Viridiplantae</taxon>
        <taxon>Streptophyta</taxon>
        <taxon>Embryophyta</taxon>
        <taxon>Tracheophyta</taxon>
        <taxon>Spermatophyta</taxon>
        <taxon>Magnoliopsida</taxon>
        <taxon>eudicotyledons</taxon>
        <taxon>Gunneridae</taxon>
        <taxon>Pentapetalae</taxon>
        <taxon>rosids</taxon>
        <taxon>fabids</taxon>
        <taxon>Malpighiales</taxon>
        <taxon>Salicaceae</taxon>
        <taxon>Saliceae</taxon>
        <taxon>Populus</taxon>
    </lineage>
</organism>
<keyword evidence="2" id="KW-1185">Reference proteome</keyword>
<evidence type="ECO:0000313" key="2">
    <source>
        <dbReference type="Proteomes" id="UP001164929"/>
    </source>
</evidence>
<name>A0AAD6QBK0_9ROSI</name>
<sequence>MDSILTAFNVNIVGRRRHDYGLINQRMDLMMIISTLQTNLSMQETEQQMLVKKKCTVNFIPFQAK</sequence>
<dbReference type="AlphaFoldDB" id="A0AAD6QBK0"/>
<dbReference type="EMBL" id="JAQIZT010000009">
    <property type="protein sequence ID" value="KAJ6984083.1"/>
    <property type="molecule type" value="Genomic_DNA"/>
</dbReference>
<reference evidence="1" key="1">
    <citation type="journal article" date="2023" name="Mol. Ecol. Resour.">
        <title>Chromosome-level genome assembly of a triploid poplar Populus alba 'Berolinensis'.</title>
        <authorList>
            <person name="Chen S."/>
            <person name="Yu Y."/>
            <person name="Wang X."/>
            <person name="Wang S."/>
            <person name="Zhang T."/>
            <person name="Zhou Y."/>
            <person name="He R."/>
            <person name="Meng N."/>
            <person name="Wang Y."/>
            <person name="Liu W."/>
            <person name="Liu Z."/>
            <person name="Liu J."/>
            <person name="Guo Q."/>
            <person name="Huang H."/>
            <person name="Sederoff R.R."/>
            <person name="Wang G."/>
            <person name="Qu G."/>
            <person name="Chen S."/>
        </authorList>
    </citation>
    <scope>NUCLEOTIDE SEQUENCE</scope>
    <source>
        <strain evidence="1">SC-2020</strain>
    </source>
</reference>
<gene>
    <name evidence="1" type="ORF">NC653_022345</name>
</gene>
<accession>A0AAD6QBK0</accession>
<evidence type="ECO:0000313" key="1">
    <source>
        <dbReference type="EMBL" id="KAJ6984083.1"/>
    </source>
</evidence>
<dbReference type="Proteomes" id="UP001164929">
    <property type="component" value="Chromosome 9"/>
</dbReference>